<proteinExistence type="predicted"/>
<evidence type="ECO:0000313" key="2">
    <source>
        <dbReference type="Proteomes" id="UP000267804"/>
    </source>
</evidence>
<reference evidence="1 2" key="1">
    <citation type="submission" date="2017-10" db="EMBL/GenBank/DDBJ databases">
        <title>Integration of genomic and chemical information greatly accelerates assignment of the full stereostructure of myelolactone, a potent inhibitor of myeloma from a marine-derived Micromonospora.</title>
        <authorList>
            <person name="Kim M.C."/>
            <person name="Machado H."/>
            <person name="Jensen P.R."/>
            <person name="Fenical W."/>
        </authorList>
    </citation>
    <scope>NUCLEOTIDE SEQUENCE [LARGE SCALE GENOMIC DNA]</scope>
    <source>
        <strain evidence="1 2">CNY-010</strain>
    </source>
</reference>
<dbReference type="AlphaFoldDB" id="A0A386WSQ1"/>
<organism evidence="1 2">
    <name type="scientific">Micromonospora tulbaghiae</name>
    <dbReference type="NCBI Taxonomy" id="479978"/>
    <lineage>
        <taxon>Bacteria</taxon>
        <taxon>Bacillati</taxon>
        <taxon>Actinomycetota</taxon>
        <taxon>Actinomycetes</taxon>
        <taxon>Micromonosporales</taxon>
        <taxon>Micromonosporaceae</taxon>
        <taxon>Micromonospora</taxon>
    </lineage>
</organism>
<evidence type="ECO:0000313" key="1">
    <source>
        <dbReference type="EMBL" id="AYF30420.1"/>
    </source>
</evidence>
<dbReference type="InterPro" id="IPR001387">
    <property type="entry name" value="Cro/C1-type_HTH"/>
</dbReference>
<protein>
    <recommendedName>
        <fullName evidence="3">Helix-turn-helix domain-containing protein</fullName>
    </recommendedName>
</protein>
<dbReference type="EMBL" id="CP024087">
    <property type="protein sequence ID" value="AYF30420.1"/>
    <property type="molecule type" value="Genomic_DNA"/>
</dbReference>
<name>A0A386WSQ1_9ACTN</name>
<dbReference type="Proteomes" id="UP000267804">
    <property type="component" value="Chromosome"/>
</dbReference>
<dbReference type="CDD" id="cd00093">
    <property type="entry name" value="HTH_XRE"/>
    <property type="match status" value="1"/>
</dbReference>
<evidence type="ECO:0008006" key="3">
    <source>
        <dbReference type="Google" id="ProtNLM"/>
    </source>
</evidence>
<sequence>MAFGRVLQALRKRSSKNQADVAGSFDPKLSVAAVSMAESGNRPPKTEAMVRGYAATLELDEDALLELWWAMQGMVEIHGWDDERVGTRWWRELWASPQVEVDHRQAVAAAARVWTPNEDFYEPSLELFALAEAICGILRRLLDDSCKVDHRTEIGLREPIDGRLAAVIIELRAGVSEDGGSNESLEMMATFACPEPLARPVPPEPTARPHTEALSPDVAWILASVQAMPARERAAVAGFIHGLQEGASLYSEASPPPT</sequence>
<dbReference type="KEGG" id="mtua:CSH63_23805"/>
<gene>
    <name evidence="1" type="ORF">CSH63_23805</name>
</gene>
<accession>A0A386WSQ1</accession>